<feature type="signal peptide" evidence="1">
    <location>
        <begin position="1"/>
        <end position="17"/>
    </location>
</feature>
<feature type="chain" id="PRO_5014979840" evidence="1">
    <location>
        <begin position="18"/>
        <end position="95"/>
    </location>
</feature>
<dbReference type="AlphaFoldDB" id="A0A2M4C9J0"/>
<keyword evidence="1" id="KW-0732">Signal</keyword>
<name>A0A2M4C9J0_9DIPT</name>
<accession>A0A2M4C9J0</accession>
<dbReference type="EMBL" id="GGFJ01012754">
    <property type="protein sequence ID" value="MBW61895.1"/>
    <property type="molecule type" value="Transcribed_RNA"/>
</dbReference>
<proteinExistence type="predicted"/>
<sequence>MMHLGLGLFLVFRVATALPLQTYTHTHPCTQWRAQRWVANGFYELCDTIRVARAIALKETFMVSREWCLGLEGFIVSGVFGIVVAFFWDGEIGRE</sequence>
<evidence type="ECO:0000313" key="2">
    <source>
        <dbReference type="EMBL" id="MBW61895.1"/>
    </source>
</evidence>
<evidence type="ECO:0000256" key="1">
    <source>
        <dbReference type="SAM" id="SignalP"/>
    </source>
</evidence>
<reference evidence="2" key="1">
    <citation type="submission" date="2018-01" db="EMBL/GenBank/DDBJ databases">
        <title>An insight into the sialome of Amazonian anophelines.</title>
        <authorList>
            <person name="Ribeiro J.M."/>
            <person name="Scarpassa V."/>
            <person name="Calvo E."/>
        </authorList>
    </citation>
    <scope>NUCLEOTIDE SEQUENCE</scope>
    <source>
        <tissue evidence="2">Salivary glands</tissue>
    </source>
</reference>
<organism evidence="2">
    <name type="scientific">Anopheles marajoara</name>
    <dbReference type="NCBI Taxonomy" id="58244"/>
    <lineage>
        <taxon>Eukaryota</taxon>
        <taxon>Metazoa</taxon>
        <taxon>Ecdysozoa</taxon>
        <taxon>Arthropoda</taxon>
        <taxon>Hexapoda</taxon>
        <taxon>Insecta</taxon>
        <taxon>Pterygota</taxon>
        <taxon>Neoptera</taxon>
        <taxon>Endopterygota</taxon>
        <taxon>Diptera</taxon>
        <taxon>Nematocera</taxon>
        <taxon>Culicoidea</taxon>
        <taxon>Culicidae</taxon>
        <taxon>Anophelinae</taxon>
        <taxon>Anopheles</taxon>
    </lineage>
</organism>
<protein>
    <submittedName>
        <fullName evidence="2">Putative secreted protein</fullName>
    </submittedName>
</protein>